<name>A0A3M7M8A0_9PLEO</name>
<dbReference type="AlphaFoldDB" id="A0A3M7M8A0"/>
<accession>A0A3M7M8A0</accession>
<evidence type="ECO:0000256" key="1">
    <source>
        <dbReference type="SAM" id="MobiDB-lite"/>
    </source>
</evidence>
<sequence>MIRVHRDRELNSEKEEGLRPEVEQLLEEQPIGGVTCRFPEPDYRGPLSSSSVLLRSLVHQAVQFLWYRGRSEPWCYDFES</sequence>
<dbReference type="Proteomes" id="UP000265663">
    <property type="component" value="Unassembled WGS sequence"/>
</dbReference>
<feature type="region of interest" description="Disordered" evidence="1">
    <location>
        <begin position="1"/>
        <end position="21"/>
    </location>
</feature>
<evidence type="ECO:0000313" key="2">
    <source>
        <dbReference type="EMBL" id="RMZ70688.1"/>
    </source>
</evidence>
<proteinExistence type="predicted"/>
<protein>
    <submittedName>
        <fullName evidence="2">Uncharacterized protein</fullName>
    </submittedName>
</protein>
<keyword evidence="3" id="KW-1185">Reference proteome</keyword>
<dbReference type="OrthoDB" id="10514559at2759"/>
<evidence type="ECO:0000313" key="3">
    <source>
        <dbReference type="Proteomes" id="UP000265663"/>
    </source>
</evidence>
<dbReference type="EMBL" id="KE747824">
    <property type="protein sequence ID" value="RMZ70688.1"/>
    <property type="molecule type" value="Genomic_DNA"/>
</dbReference>
<gene>
    <name evidence="2" type="ORF">GMOD_00000819</name>
</gene>
<organism evidence="2 3">
    <name type="scientific">Pyrenophora seminiperda CCB06</name>
    <dbReference type="NCBI Taxonomy" id="1302712"/>
    <lineage>
        <taxon>Eukaryota</taxon>
        <taxon>Fungi</taxon>
        <taxon>Dikarya</taxon>
        <taxon>Ascomycota</taxon>
        <taxon>Pezizomycotina</taxon>
        <taxon>Dothideomycetes</taxon>
        <taxon>Pleosporomycetidae</taxon>
        <taxon>Pleosporales</taxon>
        <taxon>Pleosporineae</taxon>
        <taxon>Pleosporaceae</taxon>
        <taxon>Pyrenophora</taxon>
    </lineage>
</organism>
<reference evidence="2 3" key="1">
    <citation type="journal article" date="2014" name="PLoS ONE">
        <title>De novo Genome Assembly of the Fungal Plant Pathogen Pyrenophora semeniperda.</title>
        <authorList>
            <person name="Soliai M.M."/>
            <person name="Meyer S.E."/>
            <person name="Udall J.A."/>
            <person name="Elzinga D.E."/>
            <person name="Hermansen R.A."/>
            <person name="Bodily P.M."/>
            <person name="Hart A.A."/>
            <person name="Coleman C.E."/>
        </authorList>
    </citation>
    <scope>NUCLEOTIDE SEQUENCE [LARGE SCALE GENOMIC DNA]</scope>
    <source>
        <strain evidence="2 3">CCB06</strain>
        <tissue evidence="2">Mycelium</tissue>
    </source>
</reference>